<dbReference type="RefSeq" id="WP_273935863.1">
    <property type="nucleotide sequence ID" value="NZ_CP097263.1"/>
</dbReference>
<sequence length="465" mass="50247">MSGFETDPDHLRRSGGMLSKFGQTVGKAGEKLEDTGQHLVEHASGDRSGVGSVVAKFSGRAMSILGKVFQQGGRVADKAGQNLHKTGDLHEGADREAKDLISRQHPDNKSKHLPGGSTRTASAVTSGGKESAPKKLPGGEEHKPEHVGEGSGGKRDKDPHFSGDLNEPAGATRISSADMPPPSRDTTPRKLANLKGAPGVVTDDTGLITHVGDKTADGHLTDIARHRANQYREAQQQAKNDKLEYESKLKEHEKKMETYRQDKADWVNHRRQEAAAAKEEGREPNFRPEPKMPEKPNLPASAANRINDDNVGLTSAAMDRRTGLVYEGINGKTGDVIKPADLHPTLRKQYEDMINKPGGYPVEDTDSGATRSHPHPDVPLSHAEVKAVNALLWERERMGGAAAGYPTGPSALEEISVDNYKPFRNDGIEQTGCCANCHFTLHGVHSNAGSYDRFPPGRLIPGKRS</sequence>
<organism evidence="2 3">
    <name type="scientific">Kutzneria chonburiensis</name>
    <dbReference type="NCBI Taxonomy" id="1483604"/>
    <lineage>
        <taxon>Bacteria</taxon>
        <taxon>Bacillati</taxon>
        <taxon>Actinomycetota</taxon>
        <taxon>Actinomycetes</taxon>
        <taxon>Pseudonocardiales</taxon>
        <taxon>Pseudonocardiaceae</taxon>
        <taxon>Kutzneria</taxon>
    </lineage>
</organism>
<feature type="region of interest" description="Disordered" evidence="1">
    <location>
        <begin position="1"/>
        <end position="21"/>
    </location>
</feature>
<evidence type="ECO:0000256" key="1">
    <source>
        <dbReference type="SAM" id="MobiDB-lite"/>
    </source>
</evidence>
<accession>A0ABV6MVS0</accession>
<feature type="compositionally biased region" description="Basic and acidic residues" evidence="1">
    <location>
        <begin position="131"/>
        <end position="161"/>
    </location>
</feature>
<evidence type="ECO:0000313" key="3">
    <source>
        <dbReference type="Proteomes" id="UP001589810"/>
    </source>
</evidence>
<feature type="compositionally biased region" description="Basic and acidic residues" evidence="1">
    <location>
        <begin position="260"/>
        <end position="294"/>
    </location>
</feature>
<evidence type="ECO:0000313" key="2">
    <source>
        <dbReference type="EMBL" id="MFC0544372.1"/>
    </source>
</evidence>
<protein>
    <submittedName>
        <fullName evidence="2">YwqJ-related putative deaminase</fullName>
    </submittedName>
</protein>
<comment type="caution">
    <text evidence="2">The sequence shown here is derived from an EMBL/GenBank/DDBJ whole genome shotgun (WGS) entry which is preliminary data.</text>
</comment>
<gene>
    <name evidence="2" type="ORF">ACFFH7_22900</name>
</gene>
<dbReference type="EMBL" id="JBHLUD010000007">
    <property type="protein sequence ID" value="MFC0544372.1"/>
    <property type="molecule type" value="Genomic_DNA"/>
</dbReference>
<proteinExistence type="predicted"/>
<feature type="compositionally biased region" description="Basic and acidic residues" evidence="1">
    <location>
        <begin position="85"/>
        <end position="110"/>
    </location>
</feature>
<keyword evidence="3" id="KW-1185">Reference proteome</keyword>
<feature type="region of interest" description="Disordered" evidence="1">
    <location>
        <begin position="73"/>
        <end position="206"/>
    </location>
</feature>
<name>A0ABV6MVS0_9PSEU</name>
<reference evidence="2 3" key="1">
    <citation type="submission" date="2024-09" db="EMBL/GenBank/DDBJ databases">
        <authorList>
            <person name="Sun Q."/>
            <person name="Mori K."/>
        </authorList>
    </citation>
    <scope>NUCLEOTIDE SEQUENCE [LARGE SCALE GENOMIC DNA]</scope>
    <source>
        <strain evidence="2 3">TBRC 1432</strain>
    </source>
</reference>
<feature type="region of interest" description="Disordered" evidence="1">
    <location>
        <begin position="260"/>
        <end position="305"/>
    </location>
</feature>
<dbReference type="Proteomes" id="UP001589810">
    <property type="component" value="Unassembled WGS sequence"/>
</dbReference>